<dbReference type="EMBL" id="KZ452654">
    <property type="protein sequence ID" value="PKA48263.1"/>
    <property type="molecule type" value="Genomic_DNA"/>
</dbReference>
<dbReference type="SUPFAM" id="SSF57756">
    <property type="entry name" value="Retrovirus zinc finger-like domains"/>
    <property type="match status" value="1"/>
</dbReference>
<evidence type="ECO:0000313" key="3">
    <source>
        <dbReference type="EMBL" id="PKA48263.1"/>
    </source>
</evidence>
<dbReference type="Pfam" id="PF14223">
    <property type="entry name" value="Retrotran_gag_2"/>
    <property type="match status" value="1"/>
</dbReference>
<dbReference type="InterPro" id="IPR036875">
    <property type="entry name" value="Znf_CCHC_sf"/>
</dbReference>
<dbReference type="PROSITE" id="PS50158">
    <property type="entry name" value="ZF_CCHC"/>
    <property type="match status" value="1"/>
</dbReference>
<dbReference type="GO" id="GO:0008270">
    <property type="term" value="F:zinc ion binding"/>
    <property type="evidence" value="ECO:0007669"/>
    <property type="project" value="UniProtKB-KW"/>
</dbReference>
<feature type="domain" description="CCHC-type" evidence="2">
    <location>
        <begin position="218"/>
        <end position="233"/>
    </location>
</feature>
<dbReference type="AlphaFoldDB" id="A0A2H9ZYA6"/>
<keyword evidence="4" id="KW-1185">Reference proteome</keyword>
<evidence type="ECO:0000256" key="1">
    <source>
        <dbReference type="PROSITE-ProRule" id="PRU00047"/>
    </source>
</evidence>
<gene>
    <name evidence="3" type="ORF">AXF42_Ash021407</name>
</gene>
<sequence>MWEKLIELHEGTSEVKRAKKALYKNQFDNFKMREGESVAQMHSRFKEIYHGLVGLGDTLENREVVCKVLEAFPRTQLWVGKVDAIGVSQNLDTYKIDELFSHMELHETRHGGEKEVKKGIALVAEEEALKKPSSSPSPKLSKKAQVEISFSSDSDEDSDLEAKIIAHMVRRMMRRRKKFSKDDMKKIIGRSSRDRNKKNVKDYEGNNYNKNWRQNIICFGCKKPGHFRDECPNI</sequence>
<protein>
    <recommendedName>
        <fullName evidence="2">CCHC-type domain-containing protein</fullName>
    </recommendedName>
</protein>
<dbReference type="Proteomes" id="UP000236161">
    <property type="component" value="Unassembled WGS sequence"/>
</dbReference>
<dbReference type="GO" id="GO:0003676">
    <property type="term" value="F:nucleic acid binding"/>
    <property type="evidence" value="ECO:0007669"/>
    <property type="project" value="InterPro"/>
</dbReference>
<keyword evidence="1" id="KW-0862">Zinc</keyword>
<evidence type="ECO:0000313" key="4">
    <source>
        <dbReference type="Proteomes" id="UP000236161"/>
    </source>
</evidence>
<keyword evidence="1" id="KW-0863">Zinc-finger</keyword>
<evidence type="ECO:0000259" key="2">
    <source>
        <dbReference type="PROSITE" id="PS50158"/>
    </source>
</evidence>
<dbReference type="STRING" id="1088818.A0A2H9ZYA6"/>
<dbReference type="Gene3D" id="4.10.60.10">
    <property type="entry name" value="Zinc finger, CCHC-type"/>
    <property type="match status" value="1"/>
</dbReference>
<reference evidence="3 4" key="1">
    <citation type="journal article" date="2017" name="Nature">
        <title>The Apostasia genome and the evolution of orchids.</title>
        <authorList>
            <person name="Zhang G.Q."/>
            <person name="Liu K.W."/>
            <person name="Li Z."/>
            <person name="Lohaus R."/>
            <person name="Hsiao Y.Y."/>
            <person name="Niu S.C."/>
            <person name="Wang J.Y."/>
            <person name="Lin Y.C."/>
            <person name="Xu Q."/>
            <person name="Chen L.J."/>
            <person name="Yoshida K."/>
            <person name="Fujiwara S."/>
            <person name="Wang Z.W."/>
            <person name="Zhang Y.Q."/>
            <person name="Mitsuda N."/>
            <person name="Wang M."/>
            <person name="Liu G.H."/>
            <person name="Pecoraro L."/>
            <person name="Huang H.X."/>
            <person name="Xiao X.J."/>
            <person name="Lin M."/>
            <person name="Wu X.Y."/>
            <person name="Wu W.L."/>
            <person name="Chen Y.Y."/>
            <person name="Chang S.B."/>
            <person name="Sakamoto S."/>
            <person name="Ohme-Takagi M."/>
            <person name="Yagi M."/>
            <person name="Zeng S.J."/>
            <person name="Shen C.Y."/>
            <person name="Yeh C.M."/>
            <person name="Luo Y.B."/>
            <person name="Tsai W.C."/>
            <person name="Van de Peer Y."/>
            <person name="Liu Z.J."/>
        </authorList>
    </citation>
    <scope>NUCLEOTIDE SEQUENCE [LARGE SCALE GENOMIC DNA]</scope>
    <source>
        <strain evidence="4">cv. Shenzhen</strain>
        <tissue evidence="3">Stem</tissue>
    </source>
</reference>
<keyword evidence="1" id="KW-0479">Metal-binding</keyword>
<dbReference type="SMART" id="SM00343">
    <property type="entry name" value="ZnF_C2HC"/>
    <property type="match status" value="1"/>
</dbReference>
<dbReference type="InterPro" id="IPR001878">
    <property type="entry name" value="Znf_CCHC"/>
</dbReference>
<accession>A0A2H9ZYA6</accession>
<name>A0A2H9ZYA6_9ASPA</name>
<dbReference type="OrthoDB" id="1214249at2759"/>
<proteinExistence type="predicted"/>
<organism evidence="3 4">
    <name type="scientific">Apostasia shenzhenica</name>
    <dbReference type="NCBI Taxonomy" id="1088818"/>
    <lineage>
        <taxon>Eukaryota</taxon>
        <taxon>Viridiplantae</taxon>
        <taxon>Streptophyta</taxon>
        <taxon>Embryophyta</taxon>
        <taxon>Tracheophyta</taxon>
        <taxon>Spermatophyta</taxon>
        <taxon>Magnoliopsida</taxon>
        <taxon>Liliopsida</taxon>
        <taxon>Asparagales</taxon>
        <taxon>Orchidaceae</taxon>
        <taxon>Apostasioideae</taxon>
        <taxon>Apostasia</taxon>
    </lineage>
</organism>